<gene>
    <name evidence="1" type="ORF">J4N46_09810</name>
</gene>
<dbReference type="SUPFAM" id="SSF48029">
    <property type="entry name" value="FliG"/>
    <property type="match status" value="1"/>
</dbReference>
<evidence type="ECO:0000313" key="1">
    <source>
        <dbReference type="EMBL" id="MBO1884700.1"/>
    </source>
</evidence>
<dbReference type="InterPro" id="IPR011002">
    <property type="entry name" value="FliG_a-hlx"/>
</dbReference>
<proteinExistence type="predicted"/>
<sequence>MAEILDIFEGENLQKIVNGLSEKTGISTDKVNTVLDSLKQMLGKEENAGAELLSKLKGGEQSTTLQAISEKTGISLDNVNQIFQHLPSMFSNFFGGKDGGSIGDKLTSLLDKNKDGNVMDDIVSGIGNLFKGK</sequence>
<dbReference type="Proteomes" id="UP000681610">
    <property type="component" value="Unassembled WGS sequence"/>
</dbReference>
<organism evidence="1 2">
    <name type="scientific">Capnocytophaga bilenii</name>
    <dbReference type="NCBI Taxonomy" id="2819369"/>
    <lineage>
        <taxon>Bacteria</taxon>
        <taxon>Pseudomonadati</taxon>
        <taxon>Bacteroidota</taxon>
        <taxon>Flavobacteriia</taxon>
        <taxon>Flavobacteriales</taxon>
        <taxon>Flavobacteriaceae</taxon>
        <taxon>Capnocytophaga</taxon>
    </lineage>
</organism>
<comment type="caution">
    <text evidence="1">The sequence shown here is derived from an EMBL/GenBank/DDBJ whole genome shotgun (WGS) entry which is preliminary data.</text>
</comment>
<reference evidence="1 2" key="1">
    <citation type="submission" date="2021-03" db="EMBL/GenBank/DDBJ databases">
        <title>Isolation and description of Capnocytophaga bilenii sp. nov., a novel Capnocytophaga species, isolated from a gingivitis subject.</title>
        <authorList>
            <person name="Antezack A."/>
            <person name="Monnet-Corti V."/>
            <person name="La Scola B."/>
        </authorList>
    </citation>
    <scope>NUCLEOTIDE SEQUENCE [LARGE SCALE GENOMIC DNA]</scope>
    <source>
        <strain evidence="1 2">Marseille-Q4570</strain>
    </source>
</reference>
<accession>A0ABS3PZE9</accession>
<protein>
    <submittedName>
        <fullName evidence="1">DUF937 domain-containing protein</fullName>
    </submittedName>
</protein>
<dbReference type="EMBL" id="JAGDYP010000007">
    <property type="protein sequence ID" value="MBO1884700.1"/>
    <property type="molecule type" value="Genomic_DNA"/>
</dbReference>
<dbReference type="RefSeq" id="WP_208059141.1">
    <property type="nucleotide sequence ID" value="NZ_JAGDYP010000007.1"/>
</dbReference>
<keyword evidence="2" id="KW-1185">Reference proteome</keyword>
<name>A0ABS3PZE9_9FLAO</name>
<dbReference type="InterPro" id="IPR009282">
    <property type="entry name" value="DUF937"/>
</dbReference>
<evidence type="ECO:0000313" key="2">
    <source>
        <dbReference type="Proteomes" id="UP000681610"/>
    </source>
</evidence>
<dbReference type="Pfam" id="PF06078">
    <property type="entry name" value="DUF937"/>
    <property type="match status" value="1"/>
</dbReference>